<dbReference type="InterPro" id="IPR035979">
    <property type="entry name" value="RBD_domain_sf"/>
</dbReference>
<dbReference type="EMBL" id="VRMN01000003">
    <property type="protein sequence ID" value="KAA8495392.1"/>
    <property type="molecule type" value="Genomic_DNA"/>
</dbReference>
<dbReference type="InterPro" id="IPR034423">
    <property type="entry name" value="RBM19_RRM5"/>
</dbReference>
<dbReference type="CDD" id="cd12318">
    <property type="entry name" value="RRM5_RBM19_like"/>
    <property type="match status" value="1"/>
</dbReference>
<dbReference type="CDD" id="cd12565">
    <property type="entry name" value="RRM1_MRD1"/>
    <property type="match status" value="1"/>
</dbReference>
<dbReference type="SMART" id="SM00361">
    <property type="entry name" value="RRM_1"/>
    <property type="match status" value="4"/>
</dbReference>
<evidence type="ECO:0000259" key="4">
    <source>
        <dbReference type="PROSITE" id="PS50102"/>
    </source>
</evidence>
<dbReference type="Gene3D" id="3.30.70.330">
    <property type="match status" value="5"/>
</dbReference>
<dbReference type="PANTHER" id="PTHR48027">
    <property type="entry name" value="HETEROGENEOUS NUCLEAR RIBONUCLEOPROTEIN 87F-RELATED"/>
    <property type="match status" value="1"/>
</dbReference>
<feature type="compositionally biased region" description="Acidic residues" evidence="3">
    <location>
        <begin position="282"/>
        <end position="301"/>
    </location>
</feature>
<feature type="region of interest" description="Disordered" evidence="3">
    <location>
        <begin position="712"/>
        <end position="733"/>
    </location>
</feature>
<evidence type="ECO:0000256" key="1">
    <source>
        <dbReference type="ARBA" id="ARBA00022884"/>
    </source>
</evidence>
<comment type="caution">
    <text evidence="5">The sequence shown here is derived from an EMBL/GenBank/DDBJ whole genome shotgun (WGS) entry which is preliminary data.</text>
</comment>
<dbReference type="Pfam" id="PF00076">
    <property type="entry name" value="RRM_1"/>
    <property type="match status" value="5"/>
</dbReference>
<dbReference type="AlphaFoldDB" id="A0A5J4YX06"/>
<name>A0A5J4YX06_PORPP</name>
<keyword evidence="1 2" id="KW-0694">RNA-binding</keyword>
<sequence>MKALTSRQGDWRGCRALGSMATSRIVVKGLPKHADEKRLREVFGQVGPVTDAKVIHNKEGRSRQFGFVGFKNEHDALKALKRFHNTFLDTSRIVVEPAFGVASDDRARLAEREKNDGSARRRAHQNASAAQRAPASKVDKRKSAAAEQPDSPLSAPEHANSTARLGEFMDVMRTARKRAVWEDDALPVAEAVDAAARSKPEKRTKVDVSDPELYDGGNRKTGVPSGGSDSDSHPEDKHHARFTSDLEFLQSKKIEGDLLSDEDGDEKEAEAQILEKHHSQNGEEEEEEEEEQEDAQEEDFEDGRLFVRNLPFGSTEEEVAEWFRGHGPVVNVHMVVDRATKAPRGYAYVTFALPDHARKACLDLDGRIFQGRLLQVLPAKTNHANGGTWNPEGVSKTFKEGRLQEKKESAGKGTDSVSWGSLFMNADAVAEVISSRLGVSKGELLGVETGESGSAAVRLAAAEAQLQNEAKRSLHSLGVDTSAMFSSQRGGGHSFDKKCMLVKNLPADTSEQELRTLFEKYGTISLWQLLASGLIGLVRFQHAPDAKNAYRSLAYRRFRKTSILYLEWAPMRAETNEKESESIPVQRAAAVEATSVEKLEKGTDANRRALSDGVQTKAEDSSDGISIFVKNLSFETSEQGVQDMFSEFGALRSVKIAKKKVTHNGTEIMQSMGYGFIEFEIAKDAHAAIQALNGAILDGHALELKVSHRGRETGAGSVGGHASSGKKRTSTGKSSKLVVRNLAFEAKPKDVRALFSAFGPVKGVRMPKKMDGSHRGFAFVEFFTEEEASSAMEALAAAHLFGRHLVMEYAAEQPGISSNS</sequence>
<organism evidence="5 6">
    <name type="scientific">Porphyridium purpureum</name>
    <name type="common">Red alga</name>
    <name type="synonym">Porphyridium cruentum</name>
    <dbReference type="NCBI Taxonomy" id="35688"/>
    <lineage>
        <taxon>Eukaryota</taxon>
        <taxon>Rhodophyta</taxon>
        <taxon>Bangiophyceae</taxon>
        <taxon>Porphyridiales</taxon>
        <taxon>Porphyridiaceae</taxon>
        <taxon>Porphyridium</taxon>
    </lineage>
</organism>
<dbReference type="OMA" id="FNNTCIQ"/>
<feature type="domain" description="RRM" evidence="4">
    <location>
        <begin position="735"/>
        <end position="812"/>
    </location>
</feature>
<feature type="region of interest" description="Disordered" evidence="3">
    <location>
        <begin position="194"/>
        <end position="244"/>
    </location>
</feature>
<dbReference type="OrthoDB" id="439639at2759"/>
<feature type="domain" description="RRM" evidence="4">
    <location>
        <begin position="23"/>
        <end position="100"/>
    </location>
</feature>
<feature type="domain" description="RRM" evidence="4">
    <location>
        <begin position="625"/>
        <end position="709"/>
    </location>
</feature>
<feature type="domain" description="RRM" evidence="4">
    <location>
        <begin position="303"/>
        <end position="381"/>
    </location>
</feature>
<dbReference type="InterPro" id="IPR000504">
    <property type="entry name" value="RRM_dom"/>
</dbReference>
<dbReference type="GO" id="GO:0003723">
    <property type="term" value="F:RNA binding"/>
    <property type="evidence" value="ECO:0007669"/>
    <property type="project" value="UniProtKB-UniRule"/>
</dbReference>
<feature type="region of interest" description="Disordered" evidence="3">
    <location>
        <begin position="104"/>
        <end position="162"/>
    </location>
</feature>
<evidence type="ECO:0000313" key="6">
    <source>
        <dbReference type="Proteomes" id="UP000324585"/>
    </source>
</evidence>
<feature type="compositionally biased region" description="Basic and acidic residues" evidence="3">
    <location>
        <begin position="104"/>
        <end position="119"/>
    </location>
</feature>
<reference evidence="6" key="1">
    <citation type="journal article" date="2019" name="Nat. Commun.">
        <title>Expansion of phycobilisome linker gene families in mesophilic red algae.</title>
        <authorList>
            <person name="Lee J."/>
            <person name="Kim D."/>
            <person name="Bhattacharya D."/>
            <person name="Yoon H.S."/>
        </authorList>
    </citation>
    <scope>NUCLEOTIDE SEQUENCE [LARGE SCALE GENOMIC DNA]</scope>
    <source>
        <strain evidence="6">CCMP 1328</strain>
    </source>
</reference>
<feature type="domain" description="RRM" evidence="4">
    <location>
        <begin position="498"/>
        <end position="571"/>
    </location>
</feature>
<keyword evidence="6" id="KW-1185">Reference proteome</keyword>
<evidence type="ECO:0000256" key="2">
    <source>
        <dbReference type="PROSITE-ProRule" id="PRU00176"/>
    </source>
</evidence>
<evidence type="ECO:0000256" key="3">
    <source>
        <dbReference type="SAM" id="MobiDB-lite"/>
    </source>
</evidence>
<feature type="compositionally biased region" description="Basic and acidic residues" evidence="3">
    <location>
        <begin position="196"/>
        <end position="208"/>
    </location>
</feature>
<feature type="compositionally biased region" description="Basic and acidic residues" evidence="3">
    <location>
        <begin position="230"/>
        <end position="244"/>
    </location>
</feature>
<dbReference type="InterPro" id="IPR052462">
    <property type="entry name" value="SLIRP/GR-RBP-like"/>
</dbReference>
<dbReference type="SUPFAM" id="SSF54928">
    <property type="entry name" value="RNA-binding domain, RBD"/>
    <property type="match status" value="4"/>
</dbReference>
<dbReference type="InterPro" id="IPR003954">
    <property type="entry name" value="RRM_euk-type"/>
</dbReference>
<proteinExistence type="predicted"/>
<feature type="region of interest" description="Disordered" evidence="3">
    <location>
        <begin position="276"/>
        <end position="304"/>
    </location>
</feature>
<dbReference type="InterPro" id="IPR012677">
    <property type="entry name" value="Nucleotide-bd_a/b_plait_sf"/>
</dbReference>
<dbReference type="SMART" id="SM00360">
    <property type="entry name" value="RRM"/>
    <property type="match status" value="5"/>
</dbReference>
<dbReference type="Proteomes" id="UP000324585">
    <property type="component" value="Unassembled WGS sequence"/>
</dbReference>
<dbReference type="CDD" id="cd12320">
    <property type="entry name" value="RRM6_RBM19_RRM5_MRD1"/>
    <property type="match status" value="1"/>
</dbReference>
<dbReference type="PROSITE" id="PS50102">
    <property type="entry name" value="RRM"/>
    <property type="match status" value="5"/>
</dbReference>
<accession>A0A5J4YX06</accession>
<gene>
    <name evidence="5" type="ORF">FVE85_1547</name>
</gene>
<evidence type="ECO:0000313" key="5">
    <source>
        <dbReference type="EMBL" id="KAA8495392.1"/>
    </source>
</evidence>
<protein>
    <submittedName>
        <fullName evidence="5">Multiple RNA-binding domain-containing protein 1</fullName>
    </submittedName>
</protein>